<evidence type="ECO:0000256" key="2">
    <source>
        <dbReference type="SAM" id="MobiDB-lite"/>
    </source>
</evidence>
<dbReference type="AlphaFoldDB" id="A0A9P6D1H2"/>
<dbReference type="EMBL" id="MU155195">
    <property type="protein sequence ID" value="KAF9480384.1"/>
    <property type="molecule type" value="Genomic_DNA"/>
</dbReference>
<accession>A0A9P6D1H2</accession>
<evidence type="ECO:0000313" key="4">
    <source>
        <dbReference type="Proteomes" id="UP000807469"/>
    </source>
</evidence>
<proteinExistence type="predicted"/>
<reference evidence="3" key="1">
    <citation type="submission" date="2020-11" db="EMBL/GenBank/DDBJ databases">
        <authorList>
            <consortium name="DOE Joint Genome Institute"/>
            <person name="Ahrendt S."/>
            <person name="Riley R."/>
            <person name="Andreopoulos W."/>
            <person name="Labutti K."/>
            <person name="Pangilinan J."/>
            <person name="Ruiz-Duenas F.J."/>
            <person name="Barrasa J.M."/>
            <person name="Sanchez-Garcia M."/>
            <person name="Camarero S."/>
            <person name="Miyauchi S."/>
            <person name="Serrano A."/>
            <person name="Linde D."/>
            <person name="Babiker R."/>
            <person name="Drula E."/>
            <person name="Ayuso-Fernandez I."/>
            <person name="Pacheco R."/>
            <person name="Padilla G."/>
            <person name="Ferreira P."/>
            <person name="Barriuso J."/>
            <person name="Kellner H."/>
            <person name="Castanera R."/>
            <person name="Alfaro M."/>
            <person name="Ramirez L."/>
            <person name="Pisabarro A.G."/>
            <person name="Kuo A."/>
            <person name="Tritt A."/>
            <person name="Lipzen A."/>
            <person name="He G."/>
            <person name="Yan M."/>
            <person name="Ng V."/>
            <person name="Cullen D."/>
            <person name="Martin F."/>
            <person name="Rosso M.-N."/>
            <person name="Henrissat B."/>
            <person name="Hibbett D."/>
            <person name="Martinez A.T."/>
            <person name="Grigoriev I.V."/>
        </authorList>
    </citation>
    <scope>NUCLEOTIDE SEQUENCE</scope>
    <source>
        <strain evidence="3">CIRM-BRFM 674</strain>
    </source>
</reference>
<gene>
    <name evidence="3" type="ORF">BDN70DRAFT_877644</name>
</gene>
<feature type="compositionally biased region" description="Pro residues" evidence="2">
    <location>
        <begin position="496"/>
        <end position="505"/>
    </location>
</feature>
<evidence type="ECO:0000313" key="3">
    <source>
        <dbReference type="EMBL" id="KAF9480384.1"/>
    </source>
</evidence>
<feature type="compositionally biased region" description="Polar residues" evidence="2">
    <location>
        <begin position="256"/>
        <end position="270"/>
    </location>
</feature>
<feature type="coiled-coil region" evidence="1">
    <location>
        <begin position="64"/>
        <end position="98"/>
    </location>
</feature>
<keyword evidence="1" id="KW-0175">Coiled coil</keyword>
<dbReference type="OrthoDB" id="2800708at2759"/>
<feature type="coiled-coil region" evidence="1">
    <location>
        <begin position="144"/>
        <end position="182"/>
    </location>
</feature>
<organism evidence="3 4">
    <name type="scientific">Pholiota conissans</name>
    <dbReference type="NCBI Taxonomy" id="109636"/>
    <lineage>
        <taxon>Eukaryota</taxon>
        <taxon>Fungi</taxon>
        <taxon>Dikarya</taxon>
        <taxon>Basidiomycota</taxon>
        <taxon>Agaricomycotina</taxon>
        <taxon>Agaricomycetes</taxon>
        <taxon>Agaricomycetidae</taxon>
        <taxon>Agaricales</taxon>
        <taxon>Agaricineae</taxon>
        <taxon>Strophariaceae</taxon>
        <taxon>Pholiota</taxon>
    </lineage>
</organism>
<feature type="region of interest" description="Disordered" evidence="2">
    <location>
        <begin position="284"/>
        <end position="303"/>
    </location>
</feature>
<feature type="region of interest" description="Disordered" evidence="2">
    <location>
        <begin position="421"/>
        <end position="445"/>
    </location>
</feature>
<sequence>MGQKRAFDELLAEKDDKIAALENRILGYVGRLSVFQSRLLATLDTLDVIQNNQAQERADAVRNQASMQARLDEYIKVVREAELERDDMRDAVLKLVEKVEASNDYSSWPHSGIQLSSLADPIAHPQSARTPDDKELLTHTSVLIEALRRERDNERKAHAQTRETAEVRILALEAKIARRETELEMCIANAEHGEAVKETKAITQRAKTKLVDFETSYEDDEIISVLDHSVARNKVLEGEISTLYRRLENARAVASESPSDNRTPRPNSKNIPEPKLKIASHLDRSTSSTLDIVSPLESDHGDQRPVNAIHERSFTDSDRDVLKDLERQIKLLSDKIDSFADERNIILQTIALNHPVEPPDWQSNEQLETRLRILEKECLGLKASENALRDELEETREQANAREDELLDAIKDLRLALAANPLTLRPESSPHQTASPRDLLDPMSDGEMSMELATPLLPSRSIRSASPAGLDPSAAASSSSNPAEPSHEGDYQFSSPRPPSPPPSVPFVAFPASHEDVVDDERVDAANDDGGDTESDHDSEPTISHIVIPMVGTEGSMHFYRATSSFVAELRQVESGIAGAQVQLDAGETALDRIEDLVHDLHPP</sequence>
<feature type="region of interest" description="Disordered" evidence="2">
    <location>
        <begin position="251"/>
        <end position="274"/>
    </location>
</feature>
<evidence type="ECO:0000256" key="1">
    <source>
        <dbReference type="SAM" id="Coils"/>
    </source>
</evidence>
<dbReference type="Proteomes" id="UP000807469">
    <property type="component" value="Unassembled WGS sequence"/>
</dbReference>
<feature type="region of interest" description="Disordered" evidence="2">
    <location>
        <begin position="461"/>
        <end position="509"/>
    </location>
</feature>
<comment type="caution">
    <text evidence="3">The sequence shown here is derived from an EMBL/GenBank/DDBJ whole genome shotgun (WGS) entry which is preliminary data.</text>
</comment>
<feature type="compositionally biased region" description="Low complexity" evidence="2">
    <location>
        <begin position="464"/>
        <end position="484"/>
    </location>
</feature>
<protein>
    <submittedName>
        <fullName evidence="3">Uncharacterized protein</fullName>
    </submittedName>
</protein>
<name>A0A9P6D1H2_9AGAR</name>
<feature type="coiled-coil region" evidence="1">
    <location>
        <begin position="322"/>
        <end position="416"/>
    </location>
</feature>
<keyword evidence="4" id="KW-1185">Reference proteome</keyword>